<evidence type="ECO:0000313" key="2">
    <source>
        <dbReference type="EMBL" id="TMI88993.1"/>
    </source>
</evidence>
<gene>
    <name evidence="2" type="ORF">E6H00_11130</name>
</gene>
<dbReference type="GO" id="GO:0042597">
    <property type="term" value="C:periplasmic space"/>
    <property type="evidence" value="ECO:0007669"/>
    <property type="project" value="UniProtKB-ARBA"/>
</dbReference>
<dbReference type="Gene3D" id="3.10.105.10">
    <property type="entry name" value="Dipeptide-binding Protein, Domain 3"/>
    <property type="match status" value="1"/>
</dbReference>
<dbReference type="Pfam" id="PF00496">
    <property type="entry name" value="SBP_bac_5"/>
    <property type="match status" value="1"/>
</dbReference>
<dbReference type="AlphaFoldDB" id="A0A537JZM3"/>
<sequence length="591" mass="65383">MRTVTWIQRAAVFAVTVVLIASLGAATVRGAGEPVKNPETFVELRFGDAVSLDPALAYDIYSTEPVWPNVYETLIMYSGASLDKFQPMLATEVPSLANHLISADGLTYTFPIRTGVRFHDGSVMTPDDVVYSIRRFLLQDQAGGPAWLLLSPLLGVDSTRDDAGKIQVSFADVARAVSAQGGNVVFHLKKPFAPFLTIVAAWTEIMPRAWAAAHGDWDGSPGTWQKYNNPKTEDRYAFDHMDGTGPFTLERWDRQAKEVTLVRHDGYWRAPASLQRVVIRSVTEFAPRRLALQQGDADLVVASLNEQSKLRGIPGTVLQDNLPQIAVQTLQFNYKINTEANPDVGSARLDGAGIPADFFADLHVRRGFAYAFDYAANLGGAYAGRGVLPHGPIVQGLLGFDPAVPVYTTSREKAVAEFKEAMGGKLWETGFKFTIPYTAGNTARQTGAQIVKDTVGALNPKFQIEFRPVPSSTLNSLLFAHKGTMYFLGWFADYPDPHDFAQPFLSANGYFPVRGGYRNPQADRLIGEAVGTADPAKRKALYKQLSMIAYNDLPYLFLVQPVTYYTMRSWVHGWYYNPIFPGQYFYTISKR</sequence>
<dbReference type="PANTHER" id="PTHR30290">
    <property type="entry name" value="PERIPLASMIC BINDING COMPONENT OF ABC TRANSPORTER"/>
    <property type="match status" value="1"/>
</dbReference>
<dbReference type="Gene3D" id="3.40.190.10">
    <property type="entry name" value="Periplasmic binding protein-like II"/>
    <property type="match status" value="1"/>
</dbReference>
<dbReference type="InterPro" id="IPR039424">
    <property type="entry name" value="SBP_5"/>
</dbReference>
<dbReference type="EMBL" id="VBAK01000131">
    <property type="protein sequence ID" value="TMI88993.1"/>
    <property type="molecule type" value="Genomic_DNA"/>
</dbReference>
<evidence type="ECO:0000313" key="3">
    <source>
        <dbReference type="Proteomes" id="UP000318509"/>
    </source>
</evidence>
<dbReference type="Proteomes" id="UP000318509">
    <property type="component" value="Unassembled WGS sequence"/>
</dbReference>
<organism evidence="2 3">
    <name type="scientific">Candidatus Segetimicrobium genomatis</name>
    <dbReference type="NCBI Taxonomy" id="2569760"/>
    <lineage>
        <taxon>Bacteria</taxon>
        <taxon>Bacillati</taxon>
        <taxon>Candidatus Sysuimicrobiota</taxon>
        <taxon>Candidatus Sysuimicrobiia</taxon>
        <taxon>Candidatus Sysuimicrobiales</taxon>
        <taxon>Candidatus Segetimicrobiaceae</taxon>
        <taxon>Candidatus Segetimicrobium</taxon>
    </lineage>
</organism>
<protein>
    <submittedName>
        <fullName evidence="2">ABC transporter substrate-binding protein</fullName>
    </submittedName>
</protein>
<dbReference type="InterPro" id="IPR000914">
    <property type="entry name" value="SBP_5_dom"/>
</dbReference>
<dbReference type="PIRSF" id="PIRSF002741">
    <property type="entry name" value="MppA"/>
    <property type="match status" value="1"/>
</dbReference>
<dbReference type="GO" id="GO:1904680">
    <property type="term" value="F:peptide transmembrane transporter activity"/>
    <property type="evidence" value="ECO:0007669"/>
    <property type="project" value="TreeGrafter"/>
</dbReference>
<feature type="domain" description="Solute-binding protein family 5" evidence="1">
    <location>
        <begin position="85"/>
        <end position="509"/>
    </location>
</feature>
<dbReference type="GO" id="GO:0015833">
    <property type="term" value="P:peptide transport"/>
    <property type="evidence" value="ECO:0007669"/>
    <property type="project" value="TreeGrafter"/>
</dbReference>
<dbReference type="CDD" id="cd08512">
    <property type="entry name" value="PBP2_NikA_DppA_OppA_like_7"/>
    <property type="match status" value="1"/>
</dbReference>
<name>A0A537JZM3_9BACT</name>
<comment type="caution">
    <text evidence="2">The sequence shown here is derived from an EMBL/GenBank/DDBJ whole genome shotgun (WGS) entry which is preliminary data.</text>
</comment>
<accession>A0A537JZM3</accession>
<evidence type="ECO:0000259" key="1">
    <source>
        <dbReference type="Pfam" id="PF00496"/>
    </source>
</evidence>
<proteinExistence type="predicted"/>
<dbReference type="InterPro" id="IPR030678">
    <property type="entry name" value="Peptide/Ni-bd"/>
</dbReference>
<dbReference type="PANTHER" id="PTHR30290:SF34">
    <property type="entry name" value="ABC TRANSPORTER, PERIPLASMIC OLIGO-PEPTIDE BINDING PROTEIN, PUTATIVE-RELATED"/>
    <property type="match status" value="1"/>
</dbReference>
<dbReference type="GO" id="GO:0043190">
    <property type="term" value="C:ATP-binding cassette (ABC) transporter complex"/>
    <property type="evidence" value="ECO:0007669"/>
    <property type="project" value="InterPro"/>
</dbReference>
<dbReference type="SUPFAM" id="SSF53850">
    <property type="entry name" value="Periplasmic binding protein-like II"/>
    <property type="match status" value="1"/>
</dbReference>
<reference evidence="2 3" key="1">
    <citation type="journal article" date="2019" name="Nat. Microbiol.">
        <title>Mediterranean grassland soil C-N compound turnover is dependent on rainfall and depth, and is mediated by genomically divergent microorganisms.</title>
        <authorList>
            <person name="Diamond S."/>
            <person name="Andeer P.F."/>
            <person name="Li Z."/>
            <person name="Crits-Christoph A."/>
            <person name="Burstein D."/>
            <person name="Anantharaman K."/>
            <person name="Lane K.R."/>
            <person name="Thomas B.C."/>
            <person name="Pan C."/>
            <person name="Northen T.R."/>
            <person name="Banfield J.F."/>
        </authorList>
    </citation>
    <scope>NUCLEOTIDE SEQUENCE [LARGE SCALE GENOMIC DNA]</scope>
    <source>
        <strain evidence="2">NP_3</strain>
    </source>
</reference>